<evidence type="ECO:0000313" key="3">
    <source>
        <dbReference type="Proteomes" id="UP000261600"/>
    </source>
</evidence>
<dbReference type="PANTHER" id="PTHR45784:SF3">
    <property type="entry name" value="C-TYPE LECTIN DOMAIN FAMILY 4 MEMBER K-LIKE-RELATED"/>
    <property type="match status" value="1"/>
</dbReference>
<dbReference type="InterPro" id="IPR016186">
    <property type="entry name" value="C-type_lectin-like/link_sf"/>
</dbReference>
<dbReference type="Proteomes" id="UP000261600">
    <property type="component" value="Unplaced"/>
</dbReference>
<evidence type="ECO:0000313" key="2">
    <source>
        <dbReference type="Ensembl" id="ENSMALP00000027779.1"/>
    </source>
</evidence>
<proteinExistence type="predicted"/>
<evidence type="ECO:0000259" key="1">
    <source>
        <dbReference type="PROSITE" id="PS50041"/>
    </source>
</evidence>
<dbReference type="InterPro" id="IPR001304">
    <property type="entry name" value="C-type_lectin-like"/>
</dbReference>
<dbReference type="PANTHER" id="PTHR45784">
    <property type="entry name" value="C-TYPE LECTIN DOMAIN FAMILY 20 MEMBER A-RELATED"/>
    <property type="match status" value="1"/>
</dbReference>
<dbReference type="AlphaFoldDB" id="A0A3Q3K2T4"/>
<protein>
    <recommendedName>
        <fullName evidence="1">C-type lectin domain-containing protein</fullName>
    </recommendedName>
</protein>
<dbReference type="Gene3D" id="3.10.100.10">
    <property type="entry name" value="Mannose-Binding Protein A, subunit A"/>
    <property type="match status" value="1"/>
</dbReference>
<accession>A0A3Q3K2T4</accession>
<reference evidence="2" key="2">
    <citation type="submission" date="2025-09" db="UniProtKB">
        <authorList>
            <consortium name="Ensembl"/>
        </authorList>
    </citation>
    <scope>IDENTIFICATION</scope>
</reference>
<reference evidence="2" key="1">
    <citation type="submission" date="2025-08" db="UniProtKB">
        <authorList>
            <consortium name="Ensembl"/>
        </authorList>
    </citation>
    <scope>IDENTIFICATION</scope>
</reference>
<keyword evidence="3" id="KW-1185">Reference proteome</keyword>
<feature type="domain" description="C-type lectin" evidence="1">
    <location>
        <begin position="51"/>
        <end position="157"/>
    </location>
</feature>
<name>A0A3Q3K2T4_MONAL</name>
<dbReference type="PROSITE" id="PS50041">
    <property type="entry name" value="C_TYPE_LECTIN_2"/>
    <property type="match status" value="1"/>
</dbReference>
<dbReference type="InterPro" id="IPR016187">
    <property type="entry name" value="CTDL_fold"/>
</dbReference>
<dbReference type="SUPFAM" id="SSF56436">
    <property type="entry name" value="C-type lectin-like"/>
    <property type="match status" value="1"/>
</dbReference>
<sequence>MLLSIKGIVDRSSVGVHCSSFDIMLRTEQGQQLLFRLVNIFRLSDECPHRSASYSLVFINEAMNWFRAWRYCKENFTDLTILRYSSEFEYNDWLSAVASLVPSEDQAWIGLITRPHMLWSDGNITGFIGDMNVVADLQRSGKWRLMPWDTRLPFVCYDFQTAKGWTQI</sequence>
<dbReference type="Ensembl" id="ENSMALT00000028291.1">
    <property type="protein sequence ID" value="ENSMALP00000027779.1"/>
    <property type="gene ID" value="ENSMALG00000019264.1"/>
</dbReference>
<organism evidence="2 3">
    <name type="scientific">Monopterus albus</name>
    <name type="common">Swamp eel</name>
    <dbReference type="NCBI Taxonomy" id="43700"/>
    <lineage>
        <taxon>Eukaryota</taxon>
        <taxon>Metazoa</taxon>
        <taxon>Chordata</taxon>
        <taxon>Craniata</taxon>
        <taxon>Vertebrata</taxon>
        <taxon>Euteleostomi</taxon>
        <taxon>Actinopterygii</taxon>
        <taxon>Neopterygii</taxon>
        <taxon>Teleostei</taxon>
        <taxon>Neoteleostei</taxon>
        <taxon>Acanthomorphata</taxon>
        <taxon>Anabantaria</taxon>
        <taxon>Synbranchiformes</taxon>
        <taxon>Synbranchidae</taxon>
        <taxon>Monopterus</taxon>
    </lineage>
</organism>